<dbReference type="KEGG" id="dbk:DGMP_02080"/>
<dbReference type="EMBL" id="AP024086">
    <property type="protein sequence ID" value="BCL59515.1"/>
    <property type="molecule type" value="Genomic_DNA"/>
</dbReference>
<protein>
    <submittedName>
        <fullName evidence="1">Uncharacterized protein</fullName>
    </submittedName>
</protein>
<accession>A0A8D5FFF1</accession>
<sequence>MSHAHQYKHATMCYQEWKGCYLFTKREYSVRNILRKNPEKVGDLGEELRKMVSFHFPVA</sequence>
<proteinExistence type="predicted"/>
<dbReference type="Proteomes" id="UP000826725">
    <property type="component" value="Chromosome"/>
</dbReference>
<evidence type="ECO:0000313" key="1">
    <source>
        <dbReference type="EMBL" id="BCL59515.1"/>
    </source>
</evidence>
<organism evidence="1 2">
    <name type="scientific">Desulfomarina profundi</name>
    <dbReference type="NCBI Taxonomy" id="2772557"/>
    <lineage>
        <taxon>Bacteria</taxon>
        <taxon>Pseudomonadati</taxon>
        <taxon>Thermodesulfobacteriota</taxon>
        <taxon>Desulfobulbia</taxon>
        <taxon>Desulfobulbales</taxon>
        <taxon>Desulfobulbaceae</taxon>
        <taxon>Desulfomarina</taxon>
    </lineage>
</organism>
<evidence type="ECO:0000313" key="2">
    <source>
        <dbReference type="Proteomes" id="UP000826725"/>
    </source>
</evidence>
<gene>
    <name evidence="1" type="ORF">DGMP_02080</name>
</gene>
<name>A0A8D5FFF1_9BACT</name>
<reference evidence="1" key="1">
    <citation type="submission" date="2020-09" db="EMBL/GenBank/DDBJ databases">
        <title>Desulfogranum mesoprofundum gen. nov., sp. nov., a novel mesophilic, sulfate-reducing chemolithoautotroph isolated from a deep-sea hydrothermal vent chimney in the Suiyo Seamount.</title>
        <authorList>
            <person name="Hashimoto Y."/>
            <person name="Nakagawa S."/>
        </authorList>
    </citation>
    <scope>NUCLEOTIDE SEQUENCE</scope>
    <source>
        <strain evidence="1">KT2</strain>
    </source>
</reference>
<keyword evidence="2" id="KW-1185">Reference proteome</keyword>
<dbReference type="AlphaFoldDB" id="A0A8D5FFF1"/>